<name>A0A844XT69_9SPHN</name>
<proteinExistence type="predicted"/>
<dbReference type="InterPro" id="IPR021296">
    <property type="entry name" value="DUF2868"/>
</dbReference>
<comment type="caution">
    <text evidence="2">The sequence shown here is derived from an EMBL/GenBank/DDBJ whole genome shotgun (WGS) entry which is preliminary data.</text>
</comment>
<feature type="transmembrane region" description="Helical" evidence="1">
    <location>
        <begin position="81"/>
        <end position="99"/>
    </location>
</feature>
<dbReference type="RefSeq" id="WP_160728438.1">
    <property type="nucleotide sequence ID" value="NZ_WTYC01000006.1"/>
</dbReference>
<feature type="transmembrane region" description="Helical" evidence="1">
    <location>
        <begin position="274"/>
        <end position="295"/>
    </location>
</feature>
<evidence type="ECO:0000256" key="1">
    <source>
        <dbReference type="SAM" id="Phobius"/>
    </source>
</evidence>
<sequence>MREDDARAFELVRAFEMEDSDATLLTREDRAQADAVARSAAAGKSDKWAGKEFLVARARFAALRLKTRHPGIATLSSRSSWPRWLGVVLPVLALGLGLLANEFGQGKRMDLLAVPLLGTIAWNLLVYLWLPVAAVKGIGRPRHDPISRAVGWIAGTARRDFNRGTPLQRAADTFQRRWSKLTAPLAGARIARTLHLSAALFAAGVIAGIYLRALVVEYRAGWESTFLDPEAVHGLLATVLGPAIALTGVDIPPASDFPALRWSNGDGIIAGPLIHLWTTTLAGAVILPRLALALWQGLRVARLSHAMQTSGREDFYTRRLLRAGRGDVGRVQVTPYAYTPDHSTRSALTAALARALGDGAQVTIDPPVAYGEEENWLAAHSPDPGVDYRALLFSVAATPESENHGAFASGVAKTLPAGTMLAALVDEGPFRSRFERQAGFEERIGGRSAAWRSVLSEAGIVPLSLDLSRGETESLAERLEGGLLPDAELRR</sequence>
<feature type="transmembrane region" description="Helical" evidence="1">
    <location>
        <begin position="111"/>
        <end position="130"/>
    </location>
</feature>
<keyword evidence="1" id="KW-1133">Transmembrane helix</keyword>
<keyword evidence="1" id="KW-0472">Membrane</keyword>
<dbReference type="EMBL" id="WTYC01000006">
    <property type="protein sequence ID" value="MXO48890.1"/>
    <property type="molecule type" value="Genomic_DNA"/>
</dbReference>
<protein>
    <submittedName>
        <fullName evidence="2">DUF2868 domain-containing protein</fullName>
    </submittedName>
</protein>
<feature type="transmembrane region" description="Helical" evidence="1">
    <location>
        <begin position="194"/>
        <end position="215"/>
    </location>
</feature>
<gene>
    <name evidence="2" type="ORF">GRI69_11540</name>
</gene>
<reference evidence="2 3" key="1">
    <citation type="submission" date="2019-12" db="EMBL/GenBank/DDBJ databases">
        <title>Genomic-based taxomic classification of the family Erythrobacteraceae.</title>
        <authorList>
            <person name="Xu L."/>
        </authorList>
    </citation>
    <scope>NUCLEOTIDE SEQUENCE [LARGE SCALE GENOMIC DNA]</scope>
    <source>
        <strain evidence="2 3">DSM 17792</strain>
    </source>
</reference>
<evidence type="ECO:0000313" key="2">
    <source>
        <dbReference type="EMBL" id="MXO48890.1"/>
    </source>
</evidence>
<dbReference type="AlphaFoldDB" id="A0A844XT69"/>
<evidence type="ECO:0000313" key="3">
    <source>
        <dbReference type="Proteomes" id="UP000448199"/>
    </source>
</evidence>
<feature type="transmembrane region" description="Helical" evidence="1">
    <location>
        <begin position="235"/>
        <end position="254"/>
    </location>
</feature>
<accession>A0A844XT69</accession>
<keyword evidence="1" id="KW-0812">Transmembrane</keyword>
<dbReference type="OrthoDB" id="4998316at2"/>
<organism evidence="2 3">
    <name type="scientific">Qipengyuania vulgaris</name>
    <dbReference type="NCBI Taxonomy" id="291985"/>
    <lineage>
        <taxon>Bacteria</taxon>
        <taxon>Pseudomonadati</taxon>
        <taxon>Pseudomonadota</taxon>
        <taxon>Alphaproteobacteria</taxon>
        <taxon>Sphingomonadales</taxon>
        <taxon>Erythrobacteraceae</taxon>
        <taxon>Qipengyuania</taxon>
    </lineage>
</organism>
<dbReference type="Proteomes" id="UP000448199">
    <property type="component" value="Unassembled WGS sequence"/>
</dbReference>
<dbReference type="Pfam" id="PF11067">
    <property type="entry name" value="DUF2868"/>
    <property type="match status" value="1"/>
</dbReference>
<keyword evidence="3" id="KW-1185">Reference proteome</keyword>